<dbReference type="FunFam" id="3.40.50.10810:FF:000001">
    <property type="entry name" value="chromodomain-helicase-DNA-binding protein 3 isoform X1"/>
    <property type="match status" value="1"/>
</dbReference>
<dbReference type="InterPro" id="IPR009463">
    <property type="entry name" value="DUF1087"/>
</dbReference>
<dbReference type="SMART" id="SM00298">
    <property type="entry name" value="CHROMO"/>
    <property type="match status" value="2"/>
</dbReference>
<feature type="compositionally biased region" description="Basic residues" evidence="17">
    <location>
        <begin position="211"/>
        <end position="232"/>
    </location>
</feature>
<organism evidence="22">
    <name type="scientific">Tetraodon nigroviridis</name>
    <name type="common">Spotted green pufferfish</name>
    <name type="synonym">Chelonodon nigroviridis</name>
    <dbReference type="NCBI Taxonomy" id="99883"/>
    <lineage>
        <taxon>Eukaryota</taxon>
        <taxon>Metazoa</taxon>
        <taxon>Chordata</taxon>
        <taxon>Craniata</taxon>
        <taxon>Vertebrata</taxon>
        <taxon>Euteleostomi</taxon>
        <taxon>Actinopterygii</taxon>
        <taxon>Neopterygii</taxon>
        <taxon>Teleostei</taxon>
        <taxon>Neoteleostei</taxon>
        <taxon>Acanthomorphata</taxon>
        <taxon>Eupercaria</taxon>
        <taxon>Tetraodontiformes</taxon>
        <taxon>Tetradontoidea</taxon>
        <taxon>Tetraodontidae</taxon>
        <taxon>Tetraodon</taxon>
    </lineage>
</organism>
<dbReference type="SUPFAM" id="SSF54160">
    <property type="entry name" value="Chromo domain-like"/>
    <property type="match status" value="2"/>
</dbReference>
<feature type="domain" description="Chromo" evidence="18">
    <location>
        <begin position="471"/>
        <end position="522"/>
    </location>
</feature>
<evidence type="ECO:0000256" key="1">
    <source>
        <dbReference type="ARBA" id="ARBA00004123"/>
    </source>
</evidence>
<evidence type="ECO:0000256" key="12">
    <source>
        <dbReference type="ARBA" id="ARBA00023125"/>
    </source>
</evidence>
<dbReference type="GO" id="GO:0008270">
    <property type="term" value="F:zinc ion binding"/>
    <property type="evidence" value="ECO:0007669"/>
    <property type="project" value="UniProtKB-KW"/>
</dbReference>
<feature type="compositionally biased region" description="Acidic residues" evidence="17">
    <location>
        <begin position="362"/>
        <end position="379"/>
    </location>
</feature>
<keyword evidence="10" id="KW-0067">ATP-binding</keyword>
<reference evidence="22" key="1">
    <citation type="journal article" date="2004" name="Nature">
        <title>Genome duplication in the teleost fish Tetraodon nigroviridis reveals the early vertebrate proto-karyotype.</title>
        <authorList>
            <person name="Jaillon O."/>
            <person name="Aury J.-M."/>
            <person name="Brunet F."/>
            <person name="Petit J.-L."/>
            <person name="Stange-Thomann N."/>
            <person name="Mauceli E."/>
            <person name="Bouneau L."/>
            <person name="Fischer C."/>
            <person name="Ozouf-Costaz C."/>
            <person name="Bernot A."/>
            <person name="Nicaud S."/>
            <person name="Jaffe D."/>
            <person name="Fisher S."/>
            <person name="Lutfalla G."/>
            <person name="Dossat C."/>
            <person name="Segurens B."/>
            <person name="Dasilva C."/>
            <person name="Salanoubat M."/>
            <person name="Levy M."/>
            <person name="Boudet N."/>
            <person name="Castellano S."/>
            <person name="Anthouard V."/>
            <person name="Jubin C."/>
            <person name="Castelli V."/>
            <person name="Katinka M."/>
            <person name="Vacherie B."/>
            <person name="Biemont C."/>
            <person name="Skalli Z."/>
            <person name="Cattolico L."/>
            <person name="Poulain J."/>
            <person name="De Berardinis V."/>
            <person name="Cruaud C."/>
            <person name="Duprat S."/>
            <person name="Brottier P."/>
            <person name="Coutanceau J.-P."/>
            <person name="Gouzy J."/>
            <person name="Parra G."/>
            <person name="Lardier G."/>
            <person name="Chapple C."/>
            <person name="McKernan K.J."/>
            <person name="McEwan P."/>
            <person name="Bosak S."/>
            <person name="Kellis M."/>
            <person name="Volff J.-N."/>
            <person name="Guigo R."/>
            <person name="Zody M.C."/>
            <person name="Mesirov J."/>
            <person name="Lindblad-Toh K."/>
            <person name="Birren B."/>
            <person name="Nusbaum C."/>
            <person name="Kahn D."/>
            <person name="Robinson-Rechavi M."/>
            <person name="Laudet V."/>
            <person name="Schachter V."/>
            <person name="Quetier F."/>
            <person name="Saurin W."/>
            <person name="Scarpelli C."/>
            <person name="Wincker P."/>
            <person name="Lander E.S."/>
            <person name="Weissenbach J."/>
            <person name="Roest Crollius H."/>
        </authorList>
    </citation>
    <scope>NUCLEOTIDE SEQUENCE [LARGE SCALE GENOMIC DNA]</scope>
</reference>
<comment type="subcellular location">
    <subcellularLocation>
        <location evidence="1">Nucleus</location>
    </subcellularLocation>
</comment>
<dbReference type="CDD" id="cd15532">
    <property type="entry name" value="PHD2_CHD_II"/>
    <property type="match status" value="1"/>
</dbReference>
<dbReference type="InterPro" id="IPR011011">
    <property type="entry name" value="Znf_FYVE_PHD"/>
</dbReference>
<evidence type="ECO:0000256" key="2">
    <source>
        <dbReference type="ARBA" id="ARBA00007025"/>
    </source>
</evidence>
<dbReference type="GO" id="GO:0016581">
    <property type="term" value="C:NuRD complex"/>
    <property type="evidence" value="ECO:0007669"/>
    <property type="project" value="TreeGrafter"/>
</dbReference>
<dbReference type="InterPro" id="IPR002464">
    <property type="entry name" value="DNA/RNA_helicase_DEAH_CS"/>
</dbReference>
<keyword evidence="12" id="KW-0238">DNA-binding</keyword>
<feature type="compositionally biased region" description="Polar residues" evidence="17">
    <location>
        <begin position="1557"/>
        <end position="1569"/>
    </location>
</feature>
<proteinExistence type="inferred from homology"/>
<feature type="domain" description="Helicase C-terminal" evidence="21">
    <location>
        <begin position="1012"/>
        <end position="1222"/>
    </location>
</feature>
<dbReference type="InterPro" id="IPR014001">
    <property type="entry name" value="Helicase_ATP-bd"/>
</dbReference>
<dbReference type="CDD" id="cd18662">
    <property type="entry name" value="CD2_tandem_CHD3-4_like"/>
    <property type="match status" value="1"/>
</dbReference>
<dbReference type="KEGG" id="tng:GSTEN00015321G001"/>
<dbReference type="Gene3D" id="2.40.50.40">
    <property type="match status" value="2"/>
</dbReference>
<keyword evidence="8" id="KW-0378">Hydrolase</keyword>
<evidence type="ECO:0000256" key="14">
    <source>
        <dbReference type="ARBA" id="ARBA00023242"/>
    </source>
</evidence>
<name>Q4SNF1_TETNG</name>
<dbReference type="GO" id="GO:0140658">
    <property type="term" value="F:ATP-dependent chromatin remodeler activity"/>
    <property type="evidence" value="ECO:0007669"/>
    <property type="project" value="TreeGrafter"/>
</dbReference>
<dbReference type="SUPFAM" id="SSF52540">
    <property type="entry name" value="P-loop containing nucleoside triphosphate hydrolases"/>
    <property type="match status" value="2"/>
</dbReference>
<feature type="domain" description="Chromo" evidence="18">
    <location>
        <begin position="560"/>
        <end position="595"/>
    </location>
</feature>
<dbReference type="CDD" id="cd18793">
    <property type="entry name" value="SF2_C_SNF"/>
    <property type="match status" value="1"/>
</dbReference>
<evidence type="ECO:0000259" key="18">
    <source>
        <dbReference type="PROSITE" id="PS50013"/>
    </source>
</evidence>
<feature type="domain" description="PHD-type" evidence="19">
    <location>
        <begin position="385"/>
        <end position="432"/>
    </location>
</feature>
<dbReference type="PROSITE" id="PS50013">
    <property type="entry name" value="CHROMO_2"/>
    <property type="match status" value="2"/>
</dbReference>
<reference evidence="22" key="2">
    <citation type="submission" date="2004-02" db="EMBL/GenBank/DDBJ databases">
        <authorList>
            <consortium name="Genoscope"/>
            <consortium name="Whitehead Institute Centre for Genome Research"/>
        </authorList>
    </citation>
    <scope>NUCLEOTIDE SEQUENCE</scope>
</reference>
<dbReference type="InterPro" id="IPR001650">
    <property type="entry name" value="Helicase_C-like"/>
</dbReference>
<evidence type="ECO:0000259" key="20">
    <source>
        <dbReference type="PROSITE" id="PS51192"/>
    </source>
</evidence>
<feature type="region of interest" description="Disordered" evidence="17">
    <location>
        <begin position="514"/>
        <end position="540"/>
    </location>
</feature>
<dbReference type="InterPro" id="IPR013083">
    <property type="entry name" value="Znf_RING/FYVE/PHD"/>
</dbReference>
<keyword evidence="6" id="KW-0547">Nucleotide-binding</keyword>
<dbReference type="Gene3D" id="3.30.40.10">
    <property type="entry name" value="Zinc/RING finger domain, C3HC4 (zinc finger)"/>
    <property type="match status" value="2"/>
</dbReference>
<keyword evidence="14" id="KW-0539">Nucleus</keyword>
<evidence type="ECO:0000259" key="19">
    <source>
        <dbReference type="PROSITE" id="PS50016"/>
    </source>
</evidence>
<feature type="compositionally biased region" description="Pro residues" evidence="17">
    <location>
        <begin position="449"/>
        <end position="470"/>
    </location>
</feature>
<comment type="catalytic activity">
    <reaction evidence="15">
        <text>ATP + H2O = ADP + phosphate + H(+)</text>
        <dbReference type="Rhea" id="RHEA:13065"/>
        <dbReference type="ChEBI" id="CHEBI:15377"/>
        <dbReference type="ChEBI" id="CHEBI:15378"/>
        <dbReference type="ChEBI" id="CHEBI:30616"/>
        <dbReference type="ChEBI" id="CHEBI:43474"/>
        <dbReference type="ChEBI" id="CHEBI:456216"/>
    </reaction>
</comment>
<keyword evidence="9" id="KW-0862">Zinc</keyword>
<dbReference type="Gene3D" id="1.10.10.60">
    <property type="entry name" value="Homeodomain-like"/>
    <property type="match status" value="1"/>
</dbReference>
<dbReference type="Pfam" id="PF08073">
    <property type="entry name" value="CHDNT"/>
    <property type="match status" value="1"/>
</dbReference>
<dbReference type="Pfam" id="PF08074">
    <property type="entry name" value="CHDCT2"/>
    <property type="match status" value="1"/>
</dbReference>
<dbReference type="InterPro" id="IPR012957">
    <property type="entry name" value="CHD_C2"/>
</dbReference>
<dbReference type="SMART" id="SM01147">
    <property type="entry name" value="DUF1087"/>
    <property type="match status" value="1"/>
</dbReference>
<dbReference type="SUPFAM" id="SSF57903">
    <property type="entry name" value="FYVE/PHD zinc finger"/>
    <property type="match status" value="1"/>
</dbReference>
<dbReference type="CDD" id="cd18667">
    <property type="entry name" value="CD1_tandem_CHD3-4_like"/>
    <property type="match status" value="1"/>
</dbReference>
<feature type="domain" description="PHD-type" evidence="19">
    <location>
        <begin position="304"/>
        <end position="351"/>
    </location>
</feature>
<dbReference type="Pfam" id="PF06465">
    <property type="entry name" value="DUF1087"/>
    <property type="match status" value="1"/>
</dbReference>
<evidence type="ECO:0000256" key="4">
    <source>
        <dbReference type="ARBA" id="ARBA00022723"/>
    </source>
</evidence>
<dbReference type="PROSITE" id="PS51192">
    <property type="entry name" value="HELICASE_ATP_BIND_1"/>
    <property type="match status" value="1"/>
</dbReference>
<evidence type="ECO:0000259" key="21">
    <source>
        <dbReference type="PROSITE" id="PS51194"/>
    </source>
</evidence>
<evidence type="ECO:0000256" key="3">
    <source>
        <dbReference type="ARBA" id="ARBA00022553"/>
    </source>
</evidence>
<dbReference type="InterPro" id="IPR038718">
    <property type="entry name" value="SNF2-like_sf"/>
</dbReference>
<feature type="compositionally biased region" description="Basic and acidic residues" evidence="17">
    <location>
        <begin position="28"/>
        <end position="37"/>
    </location>
</feature>
<feature type="non-terminal residue" evidence="22">
    <location>
        <position position="1"/>
    </location>
</feature>
<feature type="domain" description="Helicase ATP-binding" evidence="20">
    <location>
        <begin position="677"/>
        <end position="861"/>
    </location>
</feature>
<dbReference type="Pfam" id="PF00176">
    <property type="entry name" value="SNF2-rel_dom"/>
    <property type="match status" value="1"/>
</dbReference>
<dbReference type="InterPro" id="IPR000330">
    <property type="entry name" value="SNF2_N"/>
</dbReference>
<dbReference type="SMART" id="SM00487">
    <property type="entry name" value="DEXDc"/>
    <property type="match status" value="1"/>
</dbReference>
<evidence type="ECO:0000256" key="5">
    <source>
        <dbReference type="ARBA" id="ARBA00022737"/>
    </source>
</evidence>
<protein>
    <submittedName>
        <fullName evidence="22">(spotted green pufferfish) hypothetical protein</fullName>
    </submittedName>
</protein>
<keyword evidence="5" id="KW-0677">Repeat</keyword>
<dbReference type="PANTHER" id="PTHR45623">
    <property type="entry name" value="CHROMODOMAIN-HELICASE-DNA-BINDING PROTEIN 3-RELATED-RELATED"/>
    <property type="match status" value="1"/>
</dbReference>
<keyword evidence="4" id="KW-0479">Metal-binding</keyword>
<dbReference type="InterPro" id="IPR049730">
    <property type="entry name" value="SNF2/RAD54-like_C"/>
</dbReference>
<dbReference type="EMBL" id="CAAE01014543">
    <property type="protein sequence ID" value="CAF97831.1"/>
    <property type="molecule type" value="Genomic_DNA"/>
</dbReference>
<dbReference type="PANTHER" id="PTHR45623:SF59">
    <property type="entry name" value="DNA HELICASE"/>
    <property type="match status" value="1"/>
</dbReference>
<feature type="compositionally biased region" description="Acidic residues" evidence="17">
    <location>
        <begin position="251"/>
        <end position="263"/>
    </location>
</feature>
<dbReference type="InterPro" id="IPR023780">
    <property type="entry name" value="Chromo_domain"/>
</dbReference>
<evidence type="ECO:0000256" key="17">
    <source>
        <dbReference type="SAM" id="MobiDB-lite"/>
    </source>
</evidence>
<feature type="region of interest" description="Disordered" evidence="17">
    <location>
        <begin position="1344"/>
        <end position="1418"/>
    </location>
</feature>
<dbReference type="FunFam" id="1.10.10.60:FF:000037">
    <property type="entry name" value="chromodomain-helicase-DNA-binding protein 3 isoform X1"/>
    <property type="match status" value="1"/>
</dbReference>
<evidence type="ECO:0000256" key="9">
    <source>
        <dbReference type="ARBA" id="ARBA00022833"/>
    </source>
</evidence>
<dbReference type="InterPro" id="IPR019786">
    <property type="entry name" value="Zinc_finger_PHD-type_CS"/>
</dbReference>
<dbReference type="InterPro" id="IPR016197">
    <property type="entry name" value="Chromo-like_dom_sf"/>
</dbReference>
<gene>
    <name evidence="22" type="ORF">GSTENG00015321001</name>
</gene>
<feature type="region of interest" description="Disordered" evidence="17">
    <location>
        <begin position="356"/>
        <end position="379"/>
    </location>
</feature>
<dbReference type="Gene3D" id="3.40.50.10810">
    <property type="entry name" value="Tandem AAA-ATPase domain"/>
    <property type="match status" value="1"/>
</dbReference>
<dbReference type="FunFam" id="3.30.40.10:FF:000001">
    <property type="entry name" value="chromodomain-helicase-DNA-binding protein 3 isoform X1"/>
    <property type="match status" value="1"/>
</dbReference>
<dbReference type="GO" id="GO:0003682">
    <property type="term" value="F:chromatin binding"/>
    <property type="evidence" value="ECO:0007669"/>
    <property type="project" value="TreeGrafter"/>
</dbReference>
<evidence type="ECO:0000256" key="16">
    <source>
        <dbReference type="PROSITE-ProRule" id="PRU00146"/>
    </source>
</evidence>
<dbReference type="PROSITE" id="PS00690">
    <property type="entry name" value="DEAH_ATP_HELICASE"/>
    <property type="match status" value="1"/>
</dbReference>
<feature type="region of interest" description="Disordered" evidence="17">
    <location>
        <begin position="626"/>
        <end position="646"/>
    </location>
</feature>
<feature type="compositionally biased region" description="Basic and acidic residues" evidence="17">
    <location>
        <begin position="1575"/>
        <end position="1599"/>
    </location>
</feature>
<feature type="compositionally biased region" description="Acidic residues" evidence="17">
    <location>
        <begin position="54"/>
        <end position="64"/>
    </location>
</feature>
<feature type="compositionally biased region" description="Basic residues" evidence="17">
    <location>
        <begin position="626"/>
        <end position="635"/>
    </location>
</feature>
<dbReference type="GO" id="GO:0005524">
    <property type="term" value="F:ATP binding"/>
    <property type="evidence" value="ECO:0007669"/>
    <property type="project" value="UniProtKB-KW"/>
</dbReference>
<comment type="caution">
    <text evidence="22">The sequence shown here is derived from an EMBL/GenBank/DDBJ whole genome shotgun (WGS) entry which is preliminary data.</text>
</comment>
<dbReference type="GO" id="GO:0016887">
    <property type="term" value="F:ATP hydrolysis activity"/>
    <property type="evidence" value="ECO:0007669"/>
    <property type="project" value="TreeGrafter"/>
</dbReference>
<dbReference type="OrthoDB" id="5857104at2759"/>
<feature type="compositionally biased region" description="Basic and acidic residues" evidence="17">
    <location>
        <begin position="1"/>
        <end position="11"/>
    </location>
</feature>
<evidence type="ECO:0000256" key="6">
    <source>
        <dbReference type="ARBA" id="ARBA00022741"/>
    </source>
</evidence>
<dbReference type="PROSITE" id="PS50016">
    <property type="entry name" value="ZF_PHD_2"/>
    <property type="match status" value="2"/>
</dbReference>
<dbReference type="InterPro" id="IPR012958">
    <property type="entry name" value="CHD_N"/>
</dbReference>
<evidence type="ECO:0000256" key="11">
    <source>
        <dbReference type="ARBA" id="ARBA00023015"/>
    </source>
</evidence>
<feature type="compositionally biased region" description="Basic and acidic residues" evidence="17">
    <location>
        <begin position="1608"/>
        <end position="1710"/>
    </location>
</feature>
<evidence type="ECO:0000256" key="15">
    <source>
        <dbReference type="ARBA" id="ARBA00049360"/>
    </source>
</evidence>
<accession>Q4SNF1</accession>
<feature type="non-terminal residue" evidence="22">
    <location>
        <position position="1989"/>
    </location>
</feature>
<feature type="compositionally biased region" description="Low complexity" evidence="17">
    <location>
        <begin position="264"/>
        <end position="275"/>
    </location>
</feature>
<evidence type="ECO:0000256" key="13">
    <source>
        <dbReference type="ARBA" id="ARBA00023163"/>
    </source>
</evidence>
<evidence type="ECO:0000256" key="7">
    <source>
        <dbReference type="ARBA" id="ARBA00022771"/>
    </source>
</evidence>
<feature type="region of interest" description="Disordered" evidence="17">
    <location>
        <begin position="447"/>
        <end position="470"/>
    </location>
</feature>
<dbReference type="Gene3D" id="3.40.50.300">
    <property type="entry name" value="P-loop containing nucleotide triphosphate hydrolases"/>
    <property type="match status" value="1"/>
</dbReference>
<dbReference type="SMART" id="SM01146">
    <property type="entry name" value="DUF1086"/>
    <property type="match status" value="1"/>
</dbReference>
<keyword evidence="11" id="KW-0805">Transcription regulation</keyword>
<dbReference type="PROSITE" id="PS51194">
    <property type="entry name" value="HELICASE_CTER"/>
    <property type="match status" value="1"/>
</dbReference>
<feature type="region of interest" description="Disordered" evidence="17">
    <location>
        <begin position="1"/>
        <end position="68"/>
    </location>
</feature>
<dbReference type="SMART" id="SM00490">
    <property type="entry name" value="HELICc"/>
    <property type="match status" value="1"/>
</dbReference>
<dbReference type="Pfam" id="PF00271">
    <property type="entry name" value="Helicase_C"/>
    <property type="match status" value="2"/>
</dbReference>
<evidence type="ECO:0000256" key="10">
    <source>
        <dbReference type="ARBA" id="ARBA00022840"/>
    </source>
</evidence>
<dbReference type="FunFam" id="2.40.50.40:FF:000017">
    <property type="entry name" value="chromodomain-helicase-DNA-binding protein 3 isoform X3"/>
    <property type="match status" value="1"/>
</dbReference>
<keyword evidence="13" id="KW-0804">Transcription</keyword>
<dbReference type="GO" id="GO:0042393">
    <property type="term" value="F:histone binding"/>
    <property type="evidence" value="ECO:0007669"/>
    <property type="project" value="TreeGrafter"/>
</dbReference>
<dbReference type="InterPro" id="IPR000953">
    <property type="entry name" value="Chromo/chromo_shadow_dom"/>
</dbReference>
<dbReference type="FunFam" id="3.30.40.10:FF:000011">
    <property type="entry name" value="chromodomain-helicase-DNA-binding protein 4 isoform X1"/>
    <property type="match status" value="1"/>
</dbReference>
<dbReference type="SMART" id="SM00249">
    <property type="entry name" value="PHD"/>
    <property type="match status" value="2"/>
</dbReference>
<feature type="region of interest" description="Disordered" evidence="17">
    <location>
        <begin position="191"/>
        <end position="299"/>
    </location>
</feature>
<dbReference type="InterPro" id="IPR001965">
    <property type="entry name" value="Znf_PHD"/>
</dbReference>
<dbReference type="Pfam" id="PF06461">
    <property type="entry name" value="CHDII_SANT-like"/>
    <property type="match status" value="1"/>
</dbReference>
<comment type="similarity">
    <text evidence="2">Belongs to the SNF2/RAD54 helicase family.</text>
</comment>
<dbReference type="Pfam" id="PF00385">
    <property type="entry name" value="Chromo"/>
    <property type="match status" value="1"/>
</dbReference>
<feature type="compositionally biased region" description="Basic residues" evidence="17">
    <location>
        <begin position="276"/>
        <end position="290"/>
    </location>
</feature>
<dbReference type="CDD" id="cd15531">
    <property type="entry name" value="PHD1_CHD_II"/>
    <property type="match status" value="1"/>
</dbReference>
<dbReference type="InterPro" id="IPR027417">
    <property type="entry name" value="P-loop_NTPase"/>
</dbReference>
<dbReference type="InterPro" id="IPR019787">
    <property type="entry name" value="Znf_PHD-finger"/>
</dbReference>
<dbReference type="GO" id="GO:0003677">
    <property type="term" value="F:DNA binding"/>
    <property type="evidence" value="ECO:0007669"/>
    <property type="project" value="UniProtKB-KW"/>
</dbReference>
<dbReference type="Pfam" id="PF00628">
    <property type="entry name" value="PHD"/>
    <property type="match status" value="2"/>
</dbReference>
<dbReference type="PROSITE" id="PS01359">
    <property type="entry name" value="ZF_PHD_1"/>
    <property type="match status" value="2"/>
</dbReference>
<dbReference type="InterPro" id="IPR009462">
    <property type="entry name" value="CHD_II_SANT-like"/>
</dbReference>
<keyword evidence="3" id="KW-0597">Phosphoprotein</keyword>
<feature type="region of interest" description="Disordered" evidence="17">
    <location>
        <begin position="1550"/>
        <end position="1723"/>
    </location>
</feature>
<keyword evidence="7 16" id="KW-0863">Zinc-finger</keyword>
<dbReference type="FunFam" id="2.40.50.40:FF:000003">
    <property type="entry name" value="chromodomain-helicase-DNA-binding protein 3 isoform X1"/>
    <property type="match status" value="1"/>
</dbReference>
<evidence type="ECO:0000313" key="22">
    <source>
        <dbReference type="EMBL" id="CAF97831.1"/>
    </source>
</evidence>
<evidence type="ECO:0000256" key="8">
    <source>
        <dbReference type="ARBA" id="ARBA00022801"/>
    </source>
</evidence>
<sequence length="1989" mass="224481">DPDDGGMRSESEGSDYAPGKKKKKRSSSAKDKKKGAGAEKGSSSASKSKRKDPEPDDDDDDEEDCQPKSSAQLLETWGMKDIDHVFTQEDYNSLTNYKAFSQFVRPLIAAKNPKIAVSKMMTLMMAKWREFSTNNPLKGSATANAALAAANVAAAVENMVVTGTDGGAETGVTASPAPGATAAAAAAAAVPPAAPAPPVRKAKTKEGKGPNARKKSKPAPKPPPKSKPKKVAPLKIKLGGLNSKRKRSSSDEDEPDVDSDFDDGSFSVSDGSSRSSRPKKKPKSSKKKKKVETEDGDGYETDHQDYCEVCQQGGEIILCDTCPRAYHMVCLDPDMEKAPEGKWSCPHCEKEGIQWEARDDLSDGEGEDEEDRRDEGVEEEDDHHIEFCRVCKDGGELLCCDTCPSSYHIHCLNPPLPEIPNGEWICPRCKCPPMKGKVQKVLTWRWGDPPAPTPVPRPADLPPDAPDPPPLAGRREREFFVKWCNMSYWHCSWVLELQLELNCQVMFRNYQRKTDMDEPPPVDFGGEGDDDKSTKRKNKDPLIARMEEEICRYGVKMEWLMIHRVLNHSVDKKNNVHYLIKWRDLPYDQSTWESEDMDIPEYDPYKQTYWNHRELMVGEEGRPGKKLKKTVKVKKAERPPANPVVDPTIKFDRQPDYLDSTGGTLHPYQLEGLNWLRFSWAQATDTILADEMGLGKTVQTAVFLYSLYKEGHSKGPFLVSAPLSTIINWEREFEMWAPDMYVVTYVGDKDSRAVIRENEFSFEGNAIRGGKKASKMKKDSTVKFHVLLTSYELITIDQAVLGSIEWACLVVDEAHRLKNNQSKFFRVLNNYQLQHKLLLTGTPLQNNLEELFHLLNFLTPERFNNLEGFLEEFADIAKEGQIKKLHDMLGPHMLRRLKADVFKLHAIQEKYYKFILTRNFEALNTRGGGNQVSLLNVVMDLKKCCNHPYLFPAAATVRFKYCSCDCGLVRKRNLFNALTLFALLLCIQEAPKLPNGMYEGNSLVKSSGKLMLLQKMMRKLKEGGHRVLVFSQMTKMLDLLEDFLENEGYKYERIDGGVTGNMRQEAIDRFNGEFKAVVCLDFKTQLQRSNNVLTFCLLSSSFTAPGAPQFAFLLSTRAGGLGINLASADTVIIYDSDWNPHNDIQVCSATARICVFVSDRIKEDNAVCFVGALQAFSRAHRIGQNRKVMIYRFVTKASVEERITQVAKKKMMLTHLVVRPGLGSKTGSMSKQELDDILKFGTEELFKDEVGDGDNKEDDSSVIHYDDHAIDRLLDRNQDATDDTELQSMNEYLSSFKVAQYVVKDEDDEEEEVEREVIKQEESVDPDYWEKLLRHHYEQQQEDLARNLGKGKRTRKPVNYNDGSQEERDWQEDQSDNQSDYSVASEEGDEDFDERSEANSRRPNRKGLRNDRDKPLPPLLARVGGNIEVLGFNARQRKAFLNAVMRYGMPPQDAFTNQWLVRDLRGKSEKEFKAYVSLFMRHLCEPGADGAETFADGVPREGLSRQHVLTRIGVMSLIRKKVQEFEHVNGQWSMPWMAELEENKRAAALAAGEDPKTPSTGTPADTQPNTPIPEDLSKSDEKDDTKKEYEDGKAKKTDDSEIIEIPDESEKSPDFEKKDVDATAEKEEKNTGNGDAGKEKEAEDACKEKEEKDRTSESDKDTAEVKAEGSEGKNSEAEVGKDEKMDTSSPTEEKKELKEEKDGVKTEEATKLQNGENTKEGATAASVVNVSEEKKKATKQRFMFNIADGGFTELHSLWQNEERAATVTKKTFEIWHRRHDYWLLAGIIQHGYARWQDVQNDVRFAILNEPFKGEMSRGNFLEIKNKFLARRFKLLEQALVIEEQLRRAAYLNMTEDPAHPSMALNTRFSEVECLAESHQHLSKESMSGNKPANAVLHKGKLRLQVEPTDGFLNVRSPSGELKPRLFLACPVLKQLEELLSDMKADVTRLPATIARIPPVAVRLQMSERNILSRLASRGPEVTSQNQSQT</sequence>